<organism evidence="2 3">
    <name type="scientific">Telluria aromaticivorans</name>
    <dbReference type="NCBI Taxonomy" id="2725995"/>
    <lineage>
        <taxon>Bacteria</taxon>
        <taxon>Pseudomonadati</taxon>
        <taxon>Pseudomonadota</taxon>
        <taxon>Betaproteobacteria</taxon>
        <taxon>Burkholderiales</taxon>
        <taxon>Oxalobacteraceae</taxon>
        <taxon>Telluria group</taxon>
        <taxon>Telluria</taxon>
    </lineage>
</organism>
<proteinExistence type="predicted"/>
<dbReference type="Proteomes" id="UP000533905">
    <property type="component" value="Unassembled WGS sequence"/>
</dbReference>
<evidence type="ECO:0000313" key="2">
    <source>
        <dbReference type="EMBL" id="NNG22454.1"/>
    </source>
</evidence>
<dbReference type="InterPro" id="IPR057691">
    <property type="entry name" value="DUF7931"/>
</dbReference>
<gene>
    <name evidence="2" type="ORF">HGB41_05490</name>
</gene>
<accession>A0A7Y2P051</accession>
<reference evidence="2 3" key="1">
    <citation type="submission" date="2020-04" db="EMBL/GenBank/DDBJ databases">
        <title>Massilia sp. nov., a cold adapted bacteria isolated from Arctic soil.</title>
        <authorList>
            <person name="Son J."/>
            <person name="Ka J.-O."/>
        </authorList>
    </citation>
    <scope>NUCLEOTIDE SEQUENCE [LARGE SCALE GENOMIC DNA]</scope>
    <source>
        <strain evidence="2 3">ML15P13</strain>
    </source>
</reference>
<dbReference type="EMBL" id="JABAIV010000002">
    <property type="protein sequence ID" value="NNG22454.1"/>
    <property type="molecule type" value="Genomic_DNA"/>
</dbReference>
<evidence type="ECO:0000259" key="1">
    <source>
        <dbReference type="Pfam" id="PF25559"/>
    </source>
</evidence>
<dbReference type="RefSeq" id="WP_171082039.1">
    <property type="nucleotide sequence ID" value="NZ_JABAIV010000002.1"/>
</dbReference>
<sequence length="162" mass="18585">MQEARTLRFDTRAEFDAQWRACLAAARMRLDLFDPDFEVFSLGSSEADAALRAFFARGGVLRLAMHSPAHIERHYARFLRLLRDFSHRAECRVTPRALHNLTDSFCIADDLHVVRRFHSDHMRGEAAFDALGAVDLPRHRFDAIWDESRSTLQSTKTGLQAL</sequence>
<name>A0A7Y2P051_9BURK</name>
<evidence type="ECO:0000313" key="3">
    <source>
        <dbReference type="Proteomes" id="UP000533905"/>
    </source>
</evidence>
<protein>
    <recommendedName>
        <fullName evidence="1">DUF7931 domain-containing protein</fullName>
    </recommendedName>
</protein>
<feature type="domain" description="DUF7931" evidence="1">
    <location>
        <begin position="13"/>
        <end position="151"/>
    </location>
</feature>
<comment type="caution">
    <text evidence="2">The sequence shown here is derived from an EMBL/GenBank/DDBJ whole genome shotgun (WGS) entry which is preliminary data.</text>
</comment>
<dbReference type="AlphaFoldDB" id="A0A7Y2P051"/>
<dbReference type="Pfam" id="PF25559">
    <property type="entry name" value="DUF7931"/>
    <property type="match status" value="1"/>
</dbReference>
<keyword evidence="3" id="KW-1185">Reference proteome</keyword>